<sequence length="117" mass="13775">MKLYGLKKCSTCQKAMAWLSEHGVNHEFIDYRDEPIDPEHLKIWADALGGWEKLVNRASMTWRKLADHEREVYNDEQWQSLIAQYPSLVRRPLAIHRDGSVTTGFNEKKFKEKLEQS</sequence>
<reference evidence="3 4" key="1">
    <citation type="submission" date="2020-11" db="EMBL/GenBank/DDBJ databases">
        <title>Algicoccus daihaiensis sp.nov., isolated from Daihai Lake in Inner Mongolia.</title>
        <authorList>
            <person name="Kai J."/>
        </authorList>
    </citation>
    <scope>NUCLEOTIDE SEQUENCE [LARGE SCALE GENOMIC DNA]</scope>
    <source>
        <strain evidence="4">f23</strain>
    </source>
</reference>
<dbReference type="SUPFAM" id="SSF52833">
    <property type="entry name" value="Thioredoxin-like"/>
    <property type="match status" value="1"/>
</dbReference>
<keyword evidence="4" id="KW-1185">Reference proteome</keyword>
<dbReference type="InterPro" id="IPR006504">
    <property type="entry name" value="Tscrpt_reg_Spx/MgsR"/>
</dbReference>
<accession>A0ABY4AMC9</accession>
<dbReference type="RefSeq" id="WP_243479943.1">
    <property type="nucleotide sequence ID" value="NZ_CP063982.1"/>
</dbReference>
<dbReference type="EMBL" id="CP063982">
    <property type="protein sequence ID" value="UOD51479.1"/>
    <property type="molecule type" value="Genomic_DNA"/>
</dbReference>
<dbReference type="Gene3D" id="3.40.30.10">
    <property type="entry name" value="Glutaredoxin"/>
    <property type="match status" value="1"/>
</dbReference>
<evidence type="ECO:0000313" key="3">
    <source>
        <dbReference type="EMBL" id="UOD51479.1"/>
    </source>
</evidence>
<dbReference type="InterPro" id="IPR006660">
    <property type="entry name" value="Arsenate_reductase-like"/>
</dbReference>
<dbReference type="Proteomes" id="UP000831607">
    <property type="component" value="Chromosome"/>
</dbReference>
<evidence type="ECO:0000313" key="4">
    <source>
        <dbReference type="Proteomes" id="UP000831607"/>
    </source>
</evidence>
<evidence type="ECO:0000256" key="1">
    <source>
        <dbReference type="ARBA" id="ARBA00007198"/>
    </source>
</evidence>
<dbReference type="PROSITE" id="PS51353">
    <property type="entry name" value="ARSC"/>
    <property type="match status" value="1"/>
</dbReference>
<dbReference type="PANTHER" id="PTHR30041:SF8">
    <property type="entry name" value="PROTEIN YFFB"/>
    <property type="match status" value="1"/>
</dbReference>
<dbReference type="NCBIfam" id="TIGR01617">
    <property type="entry name" value="arsC_related"/>
    <property type="match status" value="1"/>
</dbReference>
<dbReference type="Pfam" id="PF03960">
    <property type="entry name" value="ArsC"/>
    <property type="match status" value="1"/>
</dbReference>
<evidence type="ECO:0000256" key="2">
    <source>
        <dbReference type="PROSITE-ProRule" id="PRU01282"/>
    </source>
</evidence>
<name>A0ABY4AMC9_9BURK</name>
<gene>
    <name evidence="3" type="ORF">DHf2319_06555</name>
</gene>
<protein>
    <submittedName>
        <fullName evidence="3">Spx/MgsR family RNA polymerase-binding regulatory protein</fullName>
    </submittedName>
</protein>
<organism evidence="3 4">
    <name type="scientific">Orrella daihaiensis</name>
    <dbReference type="NCBI Taxonomy" id="2782176"/>
    <lineage>
        <taxon>Bacteria</taxon>
        <taxon>Pseudomonadati</taxon>
        <taxon>Pseudomonadota</taxon>
        <taxon>Betaproteobacteria</taxon>
        <taxon>Burkholderiales</taxon>
        <taxon>Alcaligenaceae</taxon>
        <taxon>Orrella</taxon>
    </lineage>
</organism>
<comment type="similarity">
    <text evidence="1 2">Belongs to the ArsC family.</text>
</comment>
<proteinExistence type="inferred from homology"/>
<dbReference type="InterPro" id="IPR036249">
    <property type="entry name" value="Thioredoxin-like_sf"/>
</dbReference>
<dbReference type="PANTHER" id="PTHR30041">
    <property type="entry name" value="ARSENATE REDUCTASE"/>
    <property type="match status" value="1"/>
</dbReference>